<evidence type="ECO:0000256" key="2">
    <source>
        <dbReference type="ARBA" id="ARBA00005287"/>
    </source>
</evidence>
<feature type="transmembrane region" description="Helical" evidence="4">
    <location>
        <begin position="83"/>
        <end position="101"/>
    </location>
</feature>
<dbReference type="STRING" id="409849.ENSPMGP00000011150"/>
<dbReference type="InterPro" id="IPR001748">
    <property type="entry name" value="BUD31"/>
</dbReference>
<dbReference type="Pfam" id="PF01125">
    <property type="entry name" value="BUD31"/>
    <property type="match status" value="1"/>
</dbReference>
<evidence type="ECO:0000313" key="6">
    <source>
        <dbReference type="Proteomes" id="UP000261520"/>
    </source>
</evidence>
<proteinExistence type="inferred from homology"/>
<evidence type="ECO:0000256" key="4">
    <source>
        <dbReference type="SAM" id="Phobius"/>
    </source>
</evidence>
<dbReference type="GO" id="GO:0005681">
    <property type="term" value="C:spliceosomal complex"/>
    <property type="evidence" value="ECO:0007669"/>
    <property type="project" value="TreeGrafter"/>
</dbReference>
<keyword evidence="4" id="KW-0472">Membrane</keyword>
<comment type="similarity">
    <text evidence="2">Belongs to the BUD31 (G10) family.</text>
</comment>
<reference evidence="5" key="2">
    <citation type="submission" date="2025-09" db="UniProtKB">
        <authorList>
            <consortium name="Ensembl"/>
        </authorList>
    </citation>
    <scope>IDENTIFICATION</scope>
</reference>
<sequence>ITAKVKKSLKPPSDGWELTELDQEVREAETNPHEGKRKLEALWPIFRLHHQRSQNIYDLFYKRKDIRELYHECIKVQKWKKMFCLNNLLLSITIIRILAITSKKMGTFYGAICHFIHDFL</sequence>
<dbReference type="Ensembl" id="ENSPMGT00000011892.1">
    <property type="protein sequence ID" value="ENSPMGP00000011150.1"/>
    <property type="gene ID" value="ENSPMGG00000009240.1"/>
</dbReference>
<comment type="subcellular location">
    <subcellularLocation>
        <location evidence="1">Nucleus</location>
    </subcellularLocation>
</comment>
<reference evidence="5" key="1">
    <citation type="submission" date="2025-08" db="UniProtKB">
        <authorList>
            <consortium name="Ensembl"/>
        </authorList>
    </citation>
    <scope>IDENTIFICATION</scope>
</reference>
<dbReference type="PANTHER" id="PTHR19411:SF0">
    <property type="entry name" value="PROTEIN BUD31 HOMOLOG"/>
    <property type="match status" value="1"/>
</dbReference>
<dbReference type="AlphaFoldDB" id="A0A3B4A325"/>
<name>A0A3B4A325_9GOBI</name>
<dbReference type="Proteomes" id="UP000261520">
    <property type="component" value="Unplaced"/>
</dbReference>
<evidence type="ECO:0000256" key="1">
    <source>
        <dbReference type="ARBA" id="ARBA00004123"/>
    </source>
</evidence>
<accession>A0A3B4A325</accession>
<organism evidence="5 6">
    <name type="scientific">Periophthalmus magnuspinnatus</name>
    <dbReference type="NCBI Taxonomy" id="409849"/>
    <lineage>
        <taxon>Eukaryota</taxon>
        <taxon>Metazoa</taxon>
        <taxon>Chordata</taxon>
        <taxon>Craniata</taxon>
        <taxon>Vertebrata</taxon>
        <taxon>Euteleostomi</taxon>
        <taxon>Actinopterygii</taxon>
        <taxon>Neopterygii</taxon>
        <taxon>Teleostei</taxon>
        <taxon>Neoteleostei</taxon>
        <taxon>Acanthomorphata</taxon>
        <taxon>Gobiaria</taxon>
        <taxon>Gobiiformes</taxon>
        <taxon>Gobioidei</taxon>
        <taxon>Gobiidae</taxon>
        <taxon>Oxudercinae</taxon>
        <taxon>Periophthalmus</taxon>
    </lineage>
</organism>
<keyword evidence="4" id="KW-1133">Transmembrane helix</keyword>
<dbReference type="PANTHER" id="PTHR19411">
    <property type="entry name" value="PROTEIN BUD31-RELATED"/>
    <property type="match status" value="1"/>
</dbReference>
<evidence type="ECO:0000313" key="5">
    <source>
        <dbReference type="Ensembl" id="ENSPMGP00000011150.1"/>
    </source>
</evidence>
<protein>
    <submittedName>
        <fullName evidence="5">Uncharacterized protein</fullName>
    </submittedName>
</protein>
<evidence type="ECO:0000256" key="3">
    <source>
        <dbReference type="ARBA" id="ARBA00023242"/>
    </source>
</evidence>
<keyword evidence="6" id="KW-1185">Reference proteome</keyword>
<keyword evidence="3" id="KW-0539">Nucleus</keyword>
<keyword evidence="4" id="KW-0812">Transmembrane</keyword>
<dbReference type="GO" id="GO:0000398">
    <property type="term" value="P:mRNA splicing, via spliceosome"/>
    <property type="evidence" value="ECO:0007669"/>
    <property type="project" value="TreeGrafter"/>
</dbReference>